<dbReference type="Pfam" id="PF17921">
    <property type="entry name" value="Integrase_H2C2"/>
    <property type="match status" value="1"/>
</dbReference>
<gene>
    <name evidence="2" type="ORF">O181_001103</name>
</gene>
<organism evidence="2 3">
    <name type="scientific">Austropuccinia psidii MF-1</name>
    <dbReference type="NCBI Taxonomy" id="1389203"/>
    <lineage>
        <taxon>Eukaryota</taxon>
        <taxon>Fungi</taxon>
        <taxon>Dikarya</taxon>
        <taxon>Basidiomycota</taxon>
        <taxon>Pucciniomycotina</taxon>
        <taxon>Pucciniomycetes</taxon>
        <taxon>Pucciniales</taxon>
        <taxon>Sphaerophragmiaceae</taxon>
        <taxon>Austropuccinia</taxon>
    </lineage>
</organism>
<keyword evidence="3" id="KW-1185">Reference proteome</keyword>
<evidence type="ECO:0000313" key="3">
    <source>
        <dbReference type="Proteomes" id="UP000765509"/>
    </source>
</evidence>
<name>A0A9Q3B9V0_9BASI</name>
<dbReference type="PANTHER" id="PTHR37984:SF5">
    <property type="entry name" value="PROTEIN NYNRIN-LIKE"/>
    <property type="match status" value="1"/>
</dbReference>
<dbReference type="EMBL" id="AVOT02000151">
    <property type="protein sequence ID" value="MBW0461388.1"/>
    <property type="molecule type" value="Genomic_DNA"/>
</dbReference>
<dbReference type="InterPro" id="IPR050951">
    <property type="entry name" value="Retrovirus_Pol_polyprotein"/>
</dbReference>
<dbReference type="Gene3D" id="1.10.340.70">
    <property type="match status" value="1"/>
</dbReference>
<dbReference type="OrthoDB" id="2273864at2759"/>
<evidence type="ECO:0000259" key="1">
    <source>
        <dbReference type="Pfam" id="PF17921"/>
    </source>
</evidence>
<dbReference type="PANTHER" id="PTHR37984">
    <property type="entry name" value="PROTEIN CBG26694"/>
    <property type="match status" value="1"/>
</dbReference>
<dbReference type="Proteomes" id="UP000765509">
    <property type="component" value="Unassembled WGS sequence"/>
</dbReference>
<reference evidence="2" key="1">
    <citation type="submission" date="2021-03" db="EMBL/GenBank/DDBJ databases">
        <title>Draft genome sequence of rust myrtle Austropuccinia psidii MF-1, a brazilian biotype.</title>
        <authorList>
            <person name="Quecine M.C."/>
            <person name="Pachon D.M.R."/>
            <person name="Bonatelli M.L."/>
            <person name="Correr F.H."/>
            <person name="Franceschini L.M."/>
            <person name="Leite T.F."/>
            <person name="Margarido G.R.A."/>
            <person name="Almeida C.A."/>
            <person name="Ferrarezi J.A."/>
            <person name="Labate C.A."/>
        </authorList>
    </citation>
    <scope>NUCLEOTIDE SEQUENCE</scope>
    <source>
        <strain evidence="2">MF-1</strain>
    </source>
</reference>
<comment type="caution">
    <text evidence="2">The sequence shown here is derived from an EMBL/GenBank/DDBJ whole genome shotgun (WGS) entry which is preliminary data.</text>
</comment>
<accession>A0A9Q3B9V0</accession>
<proteinExistence type="predicted"/>
<dbReference type="InterPro" id="IPR041588">
    <property type="entry name" value="Integrase_H2C2"/>
</dbReference>
<feature type="domain" description="Integrase zinc-binding" evidence="1">
    <location>
        <begin position="125"/>
        <end position="179"/>
    </location>
</feature>
<dbReference type="AlphaFoldDB" id="A0A9Q3B9V0"/>
<sequence>MTIVHKYGNIQKNSDFFSRLELPNTSENSAYDPASAKPQIPLEGIKITDVGTALFEEVRGRYKQDNNSHIINSILEKDCKDTALDNSLDDIWKKSYDNGRYHLFDGILYHRSKHTFVMVLCSRILINTILLECHHNIYSGHLSEDRTIERIKTCAWWPSWRKDVIEYFHSCDRCQKANKYTGKRFGLMINIHESTSPWVVGHIHWVTALPTGGEKSYHACFAIVDRYIKNSIFLPCYKDYTVRNNKNKSITYSFEYTNKKWDKSHRTPEFKVKDLPLVSTLHFDNIKDPKKLNDSFTGPFIIKYLHETNSVEVKLSGELENKQSNFPVSLVKHYSSSDKELFPLRNETPLNVPPLDEIEEKKVLKVIKERRLRVKNEIEYLVRYRNPQHQDEWLSESKMNDHQKFLRRLRNERRPIPQ</sequence>
<evidence type="ECO:0000313" key="2">
    <source>
        <dbReference type="EMBL" id="MBW0461388.1"/>
    </source>
</evidence>
<protein>
    <recommendedName>
        <fullName evidence="1">Integrase zinc-binding domain-containing protein</fullName>
    </recommendedName>
</protein>